<reference evidence="1" key="1">
    <citation type="submission" date="2021-02" db="EMBL/GenBank/DDBJ databases">
        <authorList>
            <person name="Bekaert M."/>
        </authorList>
    </citation>
    <scope>NUCLEOTIDE SEQUENCE</scope>
    <source>
        <strain evidence="1">IoA-00</strain>
    </source>
</reference>
<protein>
    <submittedName>
        <fullName evidence="1">(salmon louse) hypothetical protein</fullName>
    </submittedName>
</protein>
<keyword evidence="2" id="KW-1185">Reference proteome</keyword>
<name>A0A7R8CAT6_LEPSM</name>
<evidence type="ECO:0000313" key="2">
    <source>
        <dbReference type="Proteomes" id="UP000675881"/>
    </source>
</evidence>
<dbReference type="EMBL" id="HG994580">
    <property type="protein sequence ID" value="CAF2749996.1"/>
    <property type="molecule type" value="Genomic_DNA"/>
</dbReference>
<sequence>MTKVTDIKKHTKNTVIYPNLKSAFRPIPLNEKYTVHVSPNQIEIIDHPSEDIEDEYGEFPSNSPSKPHLLGQEELNDLIRDLHLTKQPSEILASMLKRILNQKRLKSVFTGNKIPENFLT</sequence>
<proteinExistence type="predicted"/>
<organism evidence="1 2">
    <name type="scientific">Lepeophtheirus salmonis</name>
    <name type="common">Salmon louse</name>
    <name type="synonym">Caligus salmonis</name>
    <dbReference type="NCBI Taxonomy" id="72036"/>
    <lineage>
        <taxon>Eukaryota</taxon>
        <taxon>Metazoa</taxon>
        <taxon>Ecdysozoa</taxon>
        <taxon>Arthropoda</taxon>
        <taxon>Crustacea</taxon>
        <taxon>Multicrustacea</taxon>
        <taxon>Hexanauplia</taxon>
        <taxon>Copepoda</taxon>
        <taxon>Siphonostomatoida</taxon>
        <taxon>Caligidae</taxon>
        <taxon>Lepeophtheirus</taxon>
    </lineage>
</organism>
<dbReference type="AlphaFoldDB" id="A0A7R8CAT6"/>
<dbReference type="Proteomes" id="UP000675881">
    <property type="component" value="Chromosome 1"/>
</dbReference>
<gene>
    <name evidence="1" type="ORF">LSAA_1438</name>
</gene>
<accession>A0A7R8CAT6</accession>
<evidence type="ECO:0000313" key="1">
    <source>
        <dbReference type="EMBL" id="CAF2749996.1"/>
    </source>
</evidence>